<dbReference type="GO" id="GO:0016787">
    <property type="term" value="F:hydrolase activity"/>
    <property type="evidence" value="ECO:0007669"/>
    <property type="project" value="UniProtKB-ARBA"/>
</dbReference>
<dbReference type="SUPFAM" id="SSF53649">
    <property type="entry name" value="Alkaline phosphatase-like"/>
    <property type="match status" value="1"/>
</dbReference>
<accession>A0A5C5VFN2</accession>
<dbReference type="InterPro" id="IPR002591">
    <property type="entry name" value="Phosphodiest/P_Trfase"/>
</dbReference>
<feature type="repeat" description="TPR" evidence="3">
    <location>
        <begin position="598"/>
        <end position="631"/>
    </location>
</feature>
<name>A0A5C5VFN2_9BACT</name>
<evidence type="ECO:0000313" key="4">
    <source>
        <dbReference type="EMBL" id="TWT36462.1"/>
    </source>
</evidence>
<evidence type="ECO:0000256" key="3">
    <source>
        <dbReference type="PROSITE-ProRule" id="PRU00339"/>
    </source>
</evidence>
<dbReference type="GO" id="GO:0004619">
    <property type="term" value="F:phosphoglycerate mutase activity"/>
    <property type="evidence" value="ECO:0007669"/>
    <property type="project" value="UniProtKB-EC"/>
</dbReference>
<reference evidence="4 5" key="1">
    <citation type="submission" date="2019-02" db="EMBL/GenBank/DDBJ databases">
        <title>Deep-cultivation of Planctomycetes and their phenomic and genomic characterization uncovers novel biology.</title>
        <authorList>
            <person name="Wiegand S."/>
            <person name="Jogler M."/>
            <person name="Boedeker C."/>
            <person name="Pinto D."/>
            <person name="Vollmers J."/>
            <person name="Rivas-Marin E."/>
            <person name="Kohn T."/>
            <person name="Peeters S.H."/>
            <person name="Heuer A."/>
            <person name="Rast P."/>
            <person name="Oberbeckmann S."/>
            <person name="Bunk B."/>
            <person name="Jeske O."/>
            <person name="Meyerdierks A."/>
            <person name="Storesund J.E."/>
            <person name="Kallscheuer N."/>
            <person name="Luecker S."/>
            <person name="Lage O.M."/>
            <person name="Pohl T."/>
            <person name="Merkel B.J."/>
            <person name="Hornburger P."/>
            <person name="Mueller R.-W."/>
            <person name="Bruemmer F."/>
            <person name="Labrenz M."/>
            <person name="Spormann A.M."/>
            <person name="Op Den Camp H."/>
            <person name="Overmann J."/>
            <person name="Amann R."/>
            <person name="Jetten M.S.M."/>
            <person name="Mascher T."/>
            <person name="Medema M.H."/>
            <person name="Devos D.P."/>
            <person name="Kaster A.-K."/>
            <person name="Ovreas L."/>
            <person name="Rohde M."/>
            <person name="Galperin M.Y."/>
            <person name="Jogler C."/>
        </authorList>
    </citation>
    <scope>NUCLEOTIDE SEQUENCE [LARGE SCALE GENOMIC DNA]</scope>
    <source>
        <strain evidence="4 5">KOR34</strain>
    </source>
</reference>
<dbReference type="Pfam" id="PF13432">
    <property type="entry name" value="TPR_16"/>
    <property type="match status" value="2"/>
</dbReference>
<dbReference type="PANTHER" id="PTHR10151:SF120">
    <property type="entry name" value="BIS(5'-ADENOSYL)-TRIPHOSPHATASE"/>
    <property type="match status" value="1"/>
</dbReference>
<keyword evidence="5" id="KW-1185">Reference proteome</keyword>
<protein>
    <submittedName>
        <fullName evidence="4">2,3-bisphosphoglycerate-independent phosphoglycerate mutase</fullName>
        <ecNumber evidence="4">5.4.2.12</ecNumber>
    </submittedName>
</protein>
<dbReference type="OrthoDB" id="228738at2"/>
<evidence type="ECO:0000313" key="5">
    <source>
        <dbReference type="Proteomes" id="UP000316714"/>
    </source>
</evidence>
<sequence>MAMTRSANKVLLIGWDAADWTILRPLLAAGEMPALQRLMESGASGNLATIQPILSPLLWTSIATGKRPAKHGVYGFTEPLPDGSGVRPVSCTSRTTKAVWNILSQSGLASNVVGWLASHPAEPIRGAVVSDYFLHPESLCGAADGLPAEACHPASLAPLLKNLRVDPRDLDAEVLLPFVPNAAMINTDSDRRLEQLGTLIARTASVQAAACALMANEPWEFMAVYFDMIDQVGHHFMPYHPPAMEGVSESDAAIYRDVVRGCYRFHDMMLDAMLQQAGDDVTVLVVSDHGFHSGAQRSGTNGFDNPTSWHRQQGVVCAAGPGIRAGEELRGASLLDVTPTVLKLLGLPVGADMDGRPWLEVLTDATPPRVISSWDDVDGASGMHPPDYEMDPVDAAGVLQQLVALGYVEAPSSDTVATVRSTQTTLEVNRALSLMDANDMPAAAAAWRQLLEQAELTPVLEEACRVELAHCCLRLGRFDECRQILRGILNRSPSAPAAAYRMMQLCVSQGSYGEALEIYDRADPDVADSGPFLVLAGQAYAATDRQSDAVSAYSRVLEADPDNALALAGLAQVSADQGDWQSASNLALQAVGLDTQLLSAHHTLGVALAELGCHDEAAEALRTVLKLDPRHRDATRRLDQLQEQSA</sequence>
<dbReference type="InterPro" id="IPR011990">
    <property type="entry name" value="TPR-like_helical_dom_sf"/>
</dbReference>
<dbReference type="EMBL" id="SIHJ01000001">
    <property type="protein sequence ID" value="TWT36462.1"/>
    <property type="molecule type" value="Genomic_DNA"/>
</dbReference>
<dbReference type="SMART" id="SM00028">
    <property type="entry name" value="TPR"/>
    <property type="match status" value="5"/>
</dbReference>
<dbReference type="Pfam" id="PF07719">
    <property type="entry name" value="TPR_2"/>
    <property type="match status" value="1"/>
</dbReference>
<comment type="caution">
    <text evidence="4">The sequence shown here is derived from an EMBL/GenBank/DDBJ whole genome shotgun (WGS) entry which is preliminary data.</text>
</comment>
<dbReference type="PANTHER" id="PTHR10151">
    <property type="entry name" value="ECTONUCLEOTIDE PYROPHOSPHATASE/PHOSPHODIESTERASE"/>
    <property type="match status" value="1"/>
</dbReference>
<dbReference type="EC" id="5.4.2.12" evidence="4"/>
<dbReference type="Proteomes" id="UP000316714">
    <property type="component" value="Unassembled WGS sequence"/>
</dbReference>
<dbReference type="InterPro" id="IPR019734">
    <property type="entry name" value="TPR_rpt"/>
</dbReference>
<dbReference type="AlphaFoldDB" id="A0A5C5VFN2"/>
<feature type="repeat" description="TPR" evidence="3">
    <location>
        <begin position="530"/>
        <end position="563"/>
    </location>
</feature>
<keyword evidence="4" id="KW-0413">Isomerase</keyword>
<dbReference type="Gene3D" id="1.25.40.10">
    <property type="entry name" value="Tetratricopeptide repeat domain"/>
    <property type="match status" value="1"/>
</dbReference>
<keyword evidence="1" id="KW-0677">Repeat</keyword>
<keyword evidence="2 3" id="KW-0802">TPR repeat</keyword>
<evidence type="ECO:0000256" key="2">
    <source>
        <dbReference type="ARBA" id="ARBA00022803"/>
    </source>
</evidence>
<gene>
    <name evidence="4" type="primary">gpmI_1</name>
    <name evidence="4" type="ORF">KOR34_13680</name>
</gene>
<dbReference type="Gene3D" id="3.40.720.10">
    <property type="entry name" value="Alkaline Phosphatase, subunit A"/>
    <property type="match status" value="1"/>
</dbReference>
<dbReference type="InterPro" id="IPR013105">
    <property type="entry name" value="TPR_2"/>
</dbReference>
<dbReference type="Pfam" id="PF01663">
    <property type="entry name" value="Phosphodiest"/>
    <property type="match status" value="1"/>
</dbReference>
<organism evidence="4 5">
    <name type="scientific">Posidoniimonas corsicana</name>
    <dbReference type="NCBI Taxonomy" id="1938618"/>
    <lineage>
        <taxon>Bacteria</taxon>
        <taxon>Pseudomonadati</taxon>
        <taxon>Planctomycetota</taxon>
        <taxon>Planctomycetia</taxon>
        <taxon>Pirellulales</taxon>
        <taxon>Lacipirellulaceae</taxon>
        <taxon>Posidoniimonas</taxon>
    </lineage>
</organism>
<dbReference type="InterPro" id="IPR017850">
    <property type="entry name" value="Alkaline_phosphatase_core_sf"/>
</dbReference>
<dbReference type="SUPFAM" id="SSF48452">
    <property type="entry name" value="TPR-like"/>
    <property type="match status" value="1"/>
</dbReference>
<proteinExistence type="predicted"/>
<dbReference type="PROSITE" id="PS50005">
    <property type="entry name" value="TPR"/>
    <property type="match status" value="2"/>
</dbReference>
<evidence type="ECO:0000256" key="1">
    <source>
        <dbReference type="ARBA" id="ARBA00022737"/>
    </source>
</evidence>